<gene>
    <name evidence="3" type="primary">rimP</name>
    <name evidence="6" type="ORF">SAMN04488053_101376</name>
</gene>
<dbReference type="EMBL" id="FNIL01000001">
    <property type="protein sequence ID" value="SDN29274.1"/>
    <property type="molecule type" value="Genomic_DNA"/>
</dbReference>
<name>A0A1H0A7T9_9BACI</name>
<dbReference type="CDD" id="cd01734">
    <property type="entry name" value="YlxS_C"/>
    <property type="match status" value="1"/>
</dbReference>
<evidence type="ECO:0000313" key="7">
    <source>
        <dbReference type="Proteomes" id="UP000198778"/>
    </source>
</evidence>
<keyword evidence="7" id="KW-1185">Reference proteome</keyword>
<dbReference type="Proteomes" id="UP000198778">
    <property type="component" value="Unassembled WGS sequence"/>
</dbReference>
<dbReference type="InterPro" id="IPR028998">
    <property type="entry name" value="RimP_C"/>
</dbReference>
<organism evidence="6 7">
    <name type="scientific">Alkalicoccus daliensis</name>
    <dbReference type="NCBI Taxonomy" id="745820"/>
    <lineage>
        <taxon>Bacteria</taxon>
        <taxon>Bacillati</taxon>
        <taxon>Bacillota</taxon>
        <taxon>Bacilli</taxon>
        <taxon>Bacillales</taxon>
        <taxon>Bacillaceae</taxon>
        <taxon>Alkalicoccus</taxon>
    </lineage>
</organism>
<dbReference type="OrthoDB" id="9805006at2"/>
<evidence type="ECO:0000256" key="1">
    <source>
        <dbReference type="ARBA" id="ARBA00022490"/>
    </source>
</evidence>
<dbReference type="STRING" id="745820.SAMN04488053_101376"/>
<keyword evidence="1 3" id="KW-0963">Cytoplasm</keyword>
<dbReference type="Gene3D" id="3.30.300.70">
    <property type="entry name" value="RimP-like superfamily, N-terminal"/>
    <property type="match status" value="1"/>
</dbReference>
<dbReference type="InterPro" id="IPR003728">
    <property type="entry name" value="Ribosome_maturation_RimP"/>
</dbReference>
<evidence type="ECO:0000259" key="5">
    <source>
        <dbReference type="Pfam" id="PF17384"/>
    </source>
</evidence>
<comment type="similarity">
    <text evidence="3">Belongs to the RimP family.</text>
</comment>
<dbReference type="SUPFAM" id="SSF74942">
    <property type="entry name" value="YhbC-like, C-terminal domain"/>
    <property type="match status" value="1"/>
</dbReference>
<dbReference type="Gene3D" id="2.30.30.180">
    <property type="entry name" value="Ribosome maturation factor RimP, C-terminal domain"/>
    <property type="match status" value="1"/>
</dbReference>
<dbReference type="HAMAP" id="MF_01077">
    <property type="entry name" value="RimP"/>
    <property type="match status" value="1"/>
</dbReference>
<dbReference type="Pfam" id="PF17384">
    <property type="entry name" value="DUF150_C"/>
    <property type="match status" value="1"/>
</dbReference>
<dbReference type="NCBIfam" id="NF000928">
    <property type="entry name" value="PRK00092.1-2"/>
    <property type="match status" value="1"/>
</dbReference>
<evidence type="ECO:0000256" key="3">
    <source>
        <dbReference type="HAMAP-Rule" id="MF_01077"/>
    </source>
</evidence>
<protein>
    <recommendedName>
        <fullName evidence="3">Ribosome maturation factor RimP</fullName>
    </recommendedName>
</protein>
<dbReference type="RefSeq" id="WP_090840026.1">
    <property type="nucleotide sequence ID" value="NZ_FNIL01000001.1"/>
</dbReference>
<comment type="subcellular location">
    <subcellularLocation>
        <location evidence="3">Cytoplasm</location>
    </subcellularLocation>
</comment>
<dbReference type="Pfam" id="PF02576">
    <property type="entry name" value="RimP_N"/>
    <property type="match status" value="1"/>
</dbReference>
<keyword evidence="2 3" id="KW-0690">Ribosome biogenesis</keyword>
<dbReference type="InterPro" id="IPR036847">
    <property type="entry name" value="RimP_C_sf"/>
</dbReference>
<sequence length="156" mass="17706">MSQQVYQSVETIVTPILEELSLELVDIEFKKEGKNWFLRVFIDSDSGVDLDDCTKVSEQLSERLDAEDPIEQAYYLEVSSPGAERPLKKKQDIEKAVGKHVHVTTYAPVDGEKAIEGKLASFEDEVLKIEVKVKTRIKEYEIPYSQVAKARLAVVF</sequence>
<dbReference type="PANTHER" id="PTHR33867">
    <property type="entry name" value="RIBOSOME MATURATION FACTOR RIMP"/>
    <property type="match status" value="1"/>
</dbReference>
<dbReference type="FunFam" id="3.30.300.70:FF:000001">
    <property type="entry name" value="Ribosome maturation factor RimP"/>
    <property type="match status" value="1"/>
</dbReference>
<dbReference type="GO" id="GO:0000028">
    <property type="term" value="P:ribosomal small subunit assembly"/>
    <property type="evidence" value="ECO:0007669"/>
    <property type="project" value="TreeGrafter"/>
</dbReference>
<dbReference type="SUPFAM" id="SSF75420">
    <property type="entry name" value="YhbC-like, N-terminal domain"/>
    <property type="match status" value="1"/>
</dbReference>
<dbReference type="GO" id="GO:0006412">
    <property type="term" value="P:translation"/>
    <property type="evidence" value="ECO:0007669"/>
    <property type="project" value="TreeGrafter"/>
</dbReference>
<dbReference type="GO" id="GO:0005829">
    <property type="term" value="C:cytosol"/>
    <property type="evidence" value="ECO:0007669"/>
    <property type="project" value="TreeGrafter"/>
</dbReference>
<evidence type="ECO:0000313" key="6">
    <source>
        <dbReference type="EMBL" id="SDN29274.1"/>
    </source>
</evidence>
<comment type="function">
    <text evidence="3">Required for maturation of 30S ribosomal subunits.</text>
</comment>
<dbReference type="PANTHER" id="PTHR33867:SF1">
    <property type="entry name" value="RIBOSOME MATURATION FACTOR RIMP"/>
    <property type="match status" value="1"/>
</dbReference>
<accession>A0A1H0A7T9</accession>
<feature type="domain" description="Ribosome maturation factor RimP N-terminal" evidence="4">
    <location>
        <begin position="12"/>
        <end position="84"/>
    </location>
</feature>
<feature type="domain" description="Ribosome maturation factor RimP C-terminal" evidence="5">
    <location>
        <begin position="87"/>
        <end position="156"/>
    </location>
</feature>
<dbReference type="InterPro" id="IPR028989">
    <property type="entry name" value="RimP_N"/>
</dbReference>
<reference evidence="7" key="1">
    <citation type="submission" date="2016-10" db="EMBL/GenBank/DDBJ databases">
        <authorList>
            <person name="Varghese N."/>
            <person name="Submissions S."/>
        </authorList>
    </citation>
    <scope>NUCLEOTIDE SEQUENCE [LARGE SCALE GENOMIC DNA]</scope>
    <source>
        <strain evidence="7">CGMCC 1.10369</strain>
    </source>
</reference>
<dbReference type="AlphaFoldDB" id="A0A1H0A7T9"/>
<proteinExistence type="inferred from homology"/>
<evidence type="ECO:0000259" key="4">
    <source>
        <dbReference type="Pfam" id="PF02576"/>
    </source>
</evidence>
<evidence type="ECO:0000256" key="2">
    <source>
        <dbReference type="ARBA" id="ARBA00022517"/>
    </source>
</evidence>
<dbReference type="InterPro" id="IPR035956">
    <property type="entry name" value="RimP_N_sf"/>
</dbReference>